<dbReference type="EMBL" id="LN609528">
    <property type="protein sequence ID" value="CEF62855.1"/>
    <property type="molecule type" value="Genomic_DNA"/>
</dbReference>
<dbReference type="Proteomes" id="UP000035682">
    <property type="component" value="Unplaced"/>
</dbReference>
<evidence type="ECO:0000313" key="3">
    <source>
        <dbReference type="WBParaSite" id="SRAE_1000112200.1"/>
    </source>
</evidence>
<dbReference type="AlphaFoldDB" id="A0A090KZA1"/>
<evidence type="ECO:0000313" key="1">
    <source>
        <dbReference type="EMBL" id="CEF62855.1"/>
    </source>
</evidence>
<organism evidence="1">
    <name type="scientific">Strongyloides ratti</name>
    <name type="common">Parasitic roundworm</name>
    <dbReference type="NCBI Taxonomy" id="34506"/>
    <lineage>
        <taxon>Eukaryota</taxon>
        <taxon>Metazoa</taxon>
        <taxon>Ecdysozoa</taxon>
        <taxon>Nematoda</taxon>
        <taxon>Chromadorea</taxon>
        <taxon>Rhabditida</taxon>
        <taxon>Tylenchina</taxon>
        <taxon>Panagrolaimomorpha</taxon>
        <taxon>Strongyloidoidea</taxon>
        <taxon>Strongyloididae</taxon>
        <taxon>Strongyloides</taxon>
    </lineage>
</organism>
<dbReference type="GeneID" id="36375220"/>
<evidence type="ECO:0000313" key="4">
    <source>
        <dbReference type="WormBase" id="SRAE_1000112200"/>
    </source>
</evidence>
<dbReference type="WormBase" id="SRAE_1000112200">
    <property type="protein sequence ID" value="SRP07153"/>
    <property type="gene ID" value="WBGene00257725"/>
</dbReference>
<proteinExistence type="predicted"/>
<name>A0A090KZA1_STRRB</name>
<accession>A0A090KZA1</accession>
<reference evidence="3" key="2">
    <citation type="submission" date="2020-12" db="UniProtKB">
        <authorList>
            <consortium name="WormBaseParasite"/>
        </authorList>
    </citation>
    <scope>IDENTIFICATION</scope>
</reference>
<protein>
    <submittedName>
        <fullName evidence="1 3">Uncharacterized protein</fullName>
    </submittedName>
</protein>
<keyword evidence="2" id="KW-1185">Reference proteome</keyword>
<sequence>MKYHLRPGAWEAVDFNTVAKISNNTNDKVNDNLVAEFNKNEKKEIEKVSQDNNNNKRKLTYQYNKFINFKLIIFHQ</sequence>
<reference evidence="1 2" key="1">
    <citation type="submission" date="2014-09" db="EMBL/GenBank/DDBJ databases">
        <authorList>
            <person name="Martin A.A."/>
        </authorList>
    </citation>
    <scope>NUCLEOTIDE SEQUENCE</scope>
    <source>
        <strain evidence="2">ED321</strain>
        <strain evidence="1">ED321 Heterogonic</strain>
    </source>
</reference>
<dbReference type="RefSeq" id="XP_024502057.1">
    <property type="nucleotide sequence ID" value="XM_024648039.1"/>
</dbReference>
<dbReference type="CTD" id="36375220"/>
<dbReference type="WBParaSite" id="SRAE_1000112200.1">
    <property type="protein sequence ID" value="SRAE_1000112200.1"/>
    <property type="gene ID" value="WBGene00257725"/>
</dbReference>
<evidence type="ECO:0000313" key="2">
    <source>
        <dbReference type="Proteomes" id="UP000035682"/>
    </source>
</evidence>
<gene>
    <name evidence="1 3 4" type="ORF">SRAE_1000112200</name>
</gene>